<accession>A0A843W2N2</accession>
<keyword evidence="1" id="KW-0812">Transmembrane</keyword>
<comment type="caution">
    <text evidence="2">The sequence shown here is derived from an EMBL/GenBank/DDBJ whole genome shotgun (WGS) entry which is preliminary data.</text>
</comment>
<gene>
    <name evidence="2" type="ORF">Taro_030212</name>
</gene>
<keyword evidence="3" id="KW-1185">Reference proteome</keyword>
<proteinExistence type="predicted"/>
<dbReference type="AlphaFoldDB" id="A0A843W2N2"/>
<sequence>MVLVRWRPASPSHYLALCWFWSHVGRRESVAGVLEAPICCFSNLFLSAVRGGTGVCGFPDLVECPRCRVVLLVGPRPCGGDTWLFLLDLVEVRDIGACVMRLWSHVVALVFLVFGLTRVVVEAFTLFPPLCSTLQ</sequence>
<evidence type="ECO:0000313" key="3">
    <source>
        <dbReference type="Proteomes" id="UP000652761"/>
    </source>
</evidence>
<feature type="transmembrane region" description="Helical" evidence="1">
    <location>
        <begin position="102"/>
        <end position="121"/>
    </location>
</feature>
<protein>
    <submittedName>
        <fullName evidence="2">Uncharacterized protein</fullName>
    </submittedName>
</protein>
<dbReference type="Proteomes" id="UP000652761">
    <property type="component" value="Unassembled WGS sequence"/>
</dbReference>
<keyword evidence="1" id="KW-1133">Transmembrane helix</keyword>
<dbReference type="EMBL" id="NMUH01002062">
    <property type="protein sequence ID" value="MQL97519.1"/>
    <property type="molecule type" value="Genomic_DNA"/>
</dbReference>
<keyword evidence="1" id="KW-0472">Membrane</keyword>
<organism evidence="2 3">
    <name type="scientific">Colocasia esculenta</name>
    <name type="common">Wild taro</name>
    <name type="synonym">Arum esculentum</name>
    <dbReference type="NCBI Taxonomy" id="4460"/>
    <lineage>
        <taxon>Eukaryota</taxon>
        <taxon>Viridiplantae</taxon>
        <taxon>Streptophyta</taxon>
        <taxon>Embryophyta</taxon>
        <taxon>Tracheophyta</taxon>
        <taxon>Spermatophyta</taxon>
        <taxon>Magnoliopsida</taxon>
        <taxon>Liliopsida</taxon>
        <taxon>Araceae</taxon>
        <taxon>Aroideae</taxon>
        <taxon>Colocasieae</taxon>
        <taxon>Colocasia</taxon>
    </lineage>
</organism>
<evidence type="ECO:0000313" key="2">
    <source>
        <dbReference type="EMBL" id="MQL97519.1"/>
    </source>
</evidence>
<evidence type="ECO:0000256" key="1">
    <source>
        <dbReference type="SAM" id="Phobius"/>
    </source>
</evidence>
<name>A0A843W2N2_COLES</name>
<reference evidence="2" key="1">
    <citation type="submission" date="2017-07" db="EMBL/GenBank/DDBJ databases">
        <title>Taro Niue Genome Assembly and Annotation.</title>
        <authorList>
            <person name="Atibalentja N."/>
            <person name="Keating K."/>
            <person name="Fields C.J."/>
        </authorList>
    </citation>
    <scope>NUCLEOTIDE SEQUENCE</scope>
    <source>
        <strain evidence="2">Niue_2</strain>
        <tissue evidence="2">Leaf</tissue>
    </source>
</reference>